<protein>
    <recommendedName>
        <fullName evidence="5">ABC-type quaternary amine transporter</fullName>
        <ecNumber evidence="5">7.6.2.9</ecNumber>
    </recommendedName>
</protein>
<dbReference type="PANTHER" id="PTHR43117">
    <property type="entry name" value="OSMOPROTECTANT IMPORT ATP-BINDING PROTEIN OSMV"/>
    <property type="match status" value="1"/>
</dbReference>
<keyword evidence="2" id="KW-0813">Transport</keyword>
<dbReference type="RefSeq" id="WP_188743510.1">
    <property type="nucleotide sequence ID" value="NZ_BAABFW010000006.1"/>
</dbReference>
<dbReference type="PROSITE" id="PS50893">
    <property type="entry name" value="ABC_TRANSPORTER_2"/>
    <property type="match status" value="1"/>
</dbReference>
<evidence type="ECO:0000313" key="8">
    <source>
        <dbReference type="Proteomes" id="UP000636956"/>
    </source>
</evidence>
<proteinExistence type="inferred from homology"/>
<evidence type="ECO:0000256" key="1">
    <source>
        <dbReference type="ARBA" id="ARBA00005417"/>
    </source>
</evidence>
<dbReference type="GO" id="GO:0005524">
    <property type="term" value="F:ATP binding"/>
    <property type="evidence" value="ECO:0007669"/>
    <property type="project" value="UniProtKB-KW"/>
</dbReference>
<dbReference type="Proteomes" id="UP000636956">
    <property type="component" value="Unassembled WGS sequence"/>
</dbReference>
<dbReference type="PANTHER" id="PTHR43117:SF4">
    <property type="entry name" value="OSMOPROTECTANT IMPORT ATP-BINDING PROTEIN OSMV"/>
    <property type="match status" value="1"/>
</dbReference>
<keyword evidence="4" id="KW-0067">ATP-binding</keyword>
<gene>
    <name evidence="7" type="ORF">GCM10011372_22250</name>
</gene>
<dbReference type="InterPro" id="IPR003593">
    <property type="entry name" value="AAA+_ATPase"/>
</dbReference>
<dbReference type="EMBL" id="BMMD01000012">
    <property type="protein sequence ID" value="GGJ83452.1"/>
    <property type="molecule type" value="Genomic_DNA"/>
</dbReference>
<sequence length="332" mass="35847">MIDDALIAFEGVTKTYPGAGRAAISGLDFRIPRGAILTLVGPSGCGKTTTMKMVNRLIEPSSGRISLDGKDVSKVDATALRRSIGYVIQQVGLFPHHTISQNVAAVPRLLGWDKRRTHDRVAELLDLVGVPMSDFGDRYPAQLSGGQAQRVGVARALAANPDVLLMDEPFGAIDPITRVELQGELLRLQREMHKTILFVTHDIDEAVKMGDRIAVFDSNATLAQYDTPDAVLARPASDFVRRFVGDGAALQRLKLRRISDVPLVDFADASADAPRIAGSSTLHQALDALLHSHADHVVVTAVDGGRPVGTLSFDRLRLALREAEGAEREVAR</sequence>
<keyword evidence="3" id="KW-0547">Nucleotide-binding</keyword>
<keyword evidence="8" id="KW-1185">Reference proteome</keyword>
<comment type="similarity">
    <text evidence="1">Belongs to the ABC transporter superfamily.</text>
</comment>
<dbReference type="PROSITE" id="PS00211">
    <property type="entry name" value="ABC_TRANSPORTER_1"/>
    <property type="match status" value="1"/>
</dbReference>
<dbReference type="InterPro" id="IPR017871">
    <property type="entry name" value="ABC_transporter-like_CS"/>
</dbReference>
<dbReference type="Gene3D" id="3.40.50.300">
    <property type="entry name" value="P-loop containing nucleotide triphosphate hydrolases"/>
    <property type="match status" value="1"/>
</dbReference>
<evidence type="ECO:0000256" key="3">
    <source>
        <dbReference type="ARBA" id="ARBA00022741"/>
    </source>
</evidence>
<comment type="caution">
    <text evidence="7">The sequence shown here is derived from an EMBL/GenBank/DDBJ whole genome shotgun (WGS) entry which is preliminary data.</text>
</comment>
<evidence type="ECO:0000256" key="2">
    <source>
        <dbReference type="ARBA" id="ARBA00022448"/>
    </source>
</evidence>
<name>A0A917UT52_9MICO</name>
<dbReference type="FunFam" id="3.40.50.300:FF:000425">
    <property type="entry name" value="Probable ABC transporter, ATP-binding subunit"/>
    <property type="match status" value="1"/>
</dbReference>
<feature type="domain" description="ABC transporter" evidence="6">
    <location>
        <begin position="7"/>
        <end position="244"/>
    </location>
</feature>
<evidence type="ECO:0000256" key="5">
    <source>
        <dbReference type="ARBA" id="ARBA00066388"/>
    </source>
</evidence>
<dbReference type="SMART" id="SM00382">
    <property type="entry name" value="AAA"/>
    <property type="match status" value="1"/>
</dbReference>
<reference evidence="7" key="1">
    <citation type="journal article" date="2014" name="Int. J. Syst. Evol. Microbiol.">
        <title>Complete genome sequence of Corynebacterium casei LMG S-19264T (=DSM 44701T), isolated from a smear-ripened cheese.</title>
        <authorList>
            <consortium name="US DOE Joint Genome Institute (JGI-PGF)"/>
            <person name="Walter F."/>
            <person name="Albersmeier A."/>
            <person name="Kalinowski J."/>
            <person name="Ruckert C."/>
        </authorList>
    </citation>
    <scope>NUCLEOTIDE SEQUENCE</scope>
    <source>
        <strain evidence="7">CGMCC 1.8984</strain>
    </source>
</reference>
<evidence type="ECO:0000259" key="6">
    <source>
        <dbReference type="PROSITE" id="PS50893"/>
    </source>
</evidence>
<dbReference type="AlphaFoldDB" id="A0A917UT52"/>
<evidence type="ECO:0000256" key="4">
    <source>
        <dbReference type="ARBA" id="ARBA00022840"/>
    </source>
</evidence>
<dbReference type="SUPFAM" id="SSF52540">
    <property type="entry name" value="P-loop containing nucleoside triphosphate hydrolases"/>
    <property type="match status" value="1"/>
</dbReference>
<organism evidence="7 8">
    <name type="scientific">Agromyces bauzanensis</name>
    <dbReference type="NCBI Taxonomy" id="1308924"/>
    <lineage>
        <taxon>Bacteria</taxon>
        <taxon>Bacillati</taxon>
        <taxon>Actinomycetota</taxon>
        <taxon>Actinomycetes</taxon>
        <taxon>Micrococcales</taxon>
        <taxon>Microbacteriaceae</taxon>
        <taxon>Agromyces</taxon>
    </lineage>
</organism>
<dbReference type="GO" id="GO:0016887">
    <property type="term" value="F:ATP hydrolysis activity"/>
    <property type="evidence" value="ECO:0007669"/>
    <property type="project" value="InterPro"/>
</dbReference>
<dbReference type="InterPro" id="IPR003439">
    <property type="entry name" value="ABC_transporter-like_ATP-bd"/>
</dbReference>
<evidence type="ECO:0000313" key="7">
    <source>
        <dbReference type="EMBL" id="GGJ83452.1"/>
    </source>
</evidence>
<dbReference type="InterPro" id="IPR027417">
    <property type="entry name" value="P-loop_NTPase"/>
</dbReference>
<dbReference type="GO" id="GO:0015418">
    <property type="term" value="F:ABC-type quaternary ammonium compound transporting activity"/>
    <property type="evidence" value="ECO:0007669"/>
    <property type="project" value="UniProtKB-EC"/>
</dbReference>
<accession>A0A917UT52</accession>
<dbReference type="Pfam" id="PF00005">
    <property type="entry name" value="ABC_tran"/>
    <property type="match status" value="1"/>
</dbReference>
<dbReference type="EC" id="7.6.2.9" evidence="5"/>
<reference evidence="7" key="2">
    <citation type="submission" date="2020-09" db="EMBL/GenBank/DDBJ databases">
        <authorList>
            <person name="Sun Q."/>
            <person name="Zhou Y."/>
        </authorList>
    </citation>
    <scope>NUCLEOTIDE SEQUENCE</scope>
    <source>
        <strain evidence="7">CGMCC 1.8984</strain>
    </source>
</reference>